<organism evidence="1 2">
    <name type="scientific">Racocetra persica</name>
    <dbReference type="NCBI Taxonomy" id="160502"/>
    <lineage>
        <taxon>Eukaryota</taxon>
        <taxon>Fungi</taxon>
        <taxon>Fungi incertae sedis</taxon>
        <taxon>Mucoromycota</taxon>
        <taxon>Glomeromycotina</taxon>
        <taxon>Glomeromycetes</taxon>
        <taxon>Diversisporales</taxon>
        <taxon>Gigasporaceae</taxon>
        <taxon>Racocetra</taxon>
    </lineage>
</organism>
<comment type="caution">
    <text evidence="1">The sequence shown here is derived from an EMBL/GenBank/DDBJ whole genome shotgun (WGS) entry which is preliminary data.</text>
</comment>
<dbReference type="EMBL" id="CAJVQC010004170">
    <property type="protein sequence ID" value="CAG8536915.1"/>
    <property type="molecule type" value="Genomic_DNA"/>
</dbReference>
<gene>
    <name evidence="1" type="ORF">RPERSI_LOCUS3382</name>
</gene>
<keyword evidence="2" id="KW-1185">Reference proteome</keyword>
<evidence type="ECO:0000313" key="1">
    <source>
        <dbReference type="EMBL" id="CAG8536915.1"/>
    </source>
</evidence>
<name>A0ACA9LQT2_9GLOM</name>
<dbReference type="Proteomes" id="UP000789920">
    <property type="component" value="Unassembled WGS sequence"/>
</dbReference>
<accession>A0ACA9LQT2</accession>
<evidence type="ECO:0000313" key="2">
    <source>
        <dbReference type="Proteomes" id="UP000789920"/>
    </source>
</evidence>
<reference evidence="1" key="1">
    <citation type="submission" date="2021-06" db="EMBL/GenBank/DDBJ databases">
        <authorList>
            <person name="Kallberg Y."/>
            <person name="Tangrot J."/>
            <person name="Rosling A."/>
        </authorList>
    </citation>
    <scope>NUCLEOTIDE SEQUENCE</scope>
    <source>
        <strain evidence="1">MA461A</strain>
    </source>
</reference>
<protein>
    <submittedName>
        <fullName evidence="1">15297_t:CDS:1</fullName>
    </submittedName>
</protein>
<proteinExistence type="predicted"/>
<sequence>MDKFVIQQSVKTSNKYEKTIKVVISQVKNPNFIKIYPWIEKHEDENGVITVFCSWCKVAKKVNQFMTDIQSLQKQTFERHLATNDY</sequence>